<dbReference type="GO" id="GO:0000976">
    <property type="term" value="F:transcription cis-regulatory region binding"/>
    <property type="evidence" value="ECO:0007669"/>
    <property type="project" value="TreeGrafter"/>
</dbReference>
<dbReference type="Proteomes" id="UP000469734">
    <property type="component" value="Unassembled WGS sequence"/>
</dbReference>
<dbReference type="InterPro" id="IPR032687">
    <property type="entry name" value="AraC-type_N"/>
</dbReference>
<name>A0A7X4H0B3_9BURK</name>
<keyword evidence="2" id="KW-0238">DNA-binding</keyword>
<sequence length="346" mass="38469">MGQVKVAIVLPLLNYLRRHGHAQAMPDPAQTMSAQAWLALYEDAIELTGDAALPLRVGAAIQPSDYSVLGFAAMSCINIEQAIAVMQRYERLIQEVNATGLSVTEECAEVQWLPYLGPVSPIFMQLALASWASMARQLTGRLQQTFEAHFTFPRPVNAEVYREIFGQPARFSQPMTKLVFERAFLEQAVLFGDAATNQILLQKAEEQLRRAEESDIVCSVRQRIAASLASGKLSVETVADELQMSPRKLQQLLTNQGSSFRKLLHEALFQRAKDYLADPAIRVSEVAFLLGYSEQSPFQTAFKNWAGITPGAWRRMTFESRAVHDDLLSRAAPCTLSARGHLLTDV</sequence>
<organism evidence="5 6">
    <name type="scientific">Duganella margarita</name>
    <dbReference type="NCBI Taxonomy" id="2692170"/>
    <lineage>
        <taxon>Bacteria</taxon>
        <taxon>Pseudomonadati</taxon>
        <taxon>Pseudomonadota</taxon>
        <taxon>Betaproteobacteria</taxon>
        <taxon>Burkholderiales</taxon>
        <taxon>Oxalobacteraceae</taxon>
        <taxon>Telluria group</taxon>
        <taxon>Duganella</taxon>
    </lineage>
</organism>
<protein>
    <submittedName>
        <fullName evidence="5">Helix-turn-helix domain-containing protein</fullName>
    </submittedName>
</protein>
<feature type="domain" description="HTH araC/xylS-type" evidence="4">
    <location>
        <begin position="218"/>
        <end position="316"/>
    </location>
</feature>
<gene>
    <name evidence="5" type="ORF">GTP56_06580</name>
</gene>
<evidence type="ECO:0000256" key="3">
    <source>
        <dbReference type="ARBA" id="ARBA00023163"/>
    </source>
</evidence>
<dbReference type="GO" id="GO:0003700">
    <property type="term" value="F:DNA-binding transcription factor activity"/>
    <property type="evidence" value="ECO:0007669"/>
    <property type="project" value="InterPro"/>
</dbReference>
<evidence type="ECO:0000313" key="6">
    <source>
        <dbReference type="Proteomes" id="UP000469734"/>
    </source>
</evidence>
<dbReference type="EMBL" id="WWCR01000004">
    <property type="protein sequence ID" value="MYM71864.1"/>
    <property type="molecule type" value="Genomic_DNA"/>
</dbReference>
<dbReference type="Pfam" id="PF12625">
    <property type="entry name" value="Arabinose_bd"/>
    <property type="match status" value="1"/>
</dbReference>
<keyword evidence="3" id="KW-0804">Transcription</keyword>
<reference evidence="5 6" key="1">
    <citation type="submission" date="2019-12" db="EMBL/GenBank/DDBJ databases">
        <title>Novel species isolated from a subtropical stream in China.</title>
        <authorList>
            <person name="Lu H."/>
        </authorList>
    </citation>
    <scope>NUCLEOTIDE SEQUENCE [LARGE SCALE GENOMIC DNA]</scope>
    <source>
        <strain evidence="5 6">FT134W</strain>
    </source>
</reference>
<dbReference type="PANTHER" id="PTHR47894">
    <property type="entry name" value="HTH-TYPE TRANSCRIPTIONAL REGULATOR GADX"/>
    <property type="match status" value="1"/>
</dbReference>
<evidence type="ECO:0000256" key="1">
    <source>
        <dbReference type="ARBA" id="ARBA00023015"/>
    </source>
</evidence>
<dbReference type="AlphaFoldDB" id="A0A7X4H0B3"/>
<keyword evidence="1" id="KW-0805">Transcription regulation</keyword>
<evidence type="ECO:0000313" key="5">
    <source>
        <dbReference type="EMBL" id="MYM71864.1"/>
    </source>
</evidence>
<dbReference type="Pfam" id="PF12833">
    <property type="entry name" value="HTH_18"/>
    <property type="match status" value="1"/>
</dbReference>
<dbReference type="Gene3D" id="1.10.10.60">
    <property type="entry name" value="Homeodomain-like"/>
    <property type="match status" value="1"/>
</dbReference>
<comment type="caution">
    <text evidence="5">The sequence shown here is derived from an EMBL/GenBank/DDBJ whole genome shotgun (WGS) entry which is preliminary data.</text>
</comment>
<dbReference type="PANTHER" id="PTHR47894:SF1">
    <property type="entry name" value="HTH-TYPE TRANSCRIPTIONAL REGULATOR VQSM"/>
    <property type="match status" value="1"/>
</dbReference>
<evidence type="ECO:0000256" key="2">
    <source>
        <dbReference type="ARBA" id="ARBA00023125"/>
    </source>
</evidence>
<dbReference type="InterPro" id="IPR018060">
    <property type="entry name" value="HTH_AraC"/>
</dbReference>
<proteinExistence type="predicted"/>
<dbReference type="PROSITE" id="PS01124">
    <property type="entry name" value="HTH_ARAC_FAMILY_2"/>
    <property type="match status" value="1"/>
</dbReference>
<dbReference type="SUPFAM" id="SSF46689">
    <property type="entry name" value="Homeodomain-like"/>
    <property type="match status" value="1"/>
</dbReference>
<dbReference type="InterPro" id="IPR009057">
    <property type="entry name" value="Homeodomain-like_sf"/>
</dbReference>
<accession>A0A7X4H0B3</accession>
<dbReference type="SMART" id="SM00342">
    <property type="entry name" value="HTH_ARAC"/>
    <property type="match status" value="1"/>
</dbReference>
<dbReference type="GO" id="GO:0005829">
    <property type="term" value="C:cytosol"/>
    <property type="evidence" value="ECO:0007669"/>
    <property type="project" value="TreeGrafter"/>
</dbReference>
<evidence type="ECO:0000259" key="4">
    <source>
        <dbReference type="PROSITE" id="PS01124"/>
    </source>
</evidence>